<comment type="caution">
    <text evidence="2">The sequence shown here is derived from an EMBL/GenBank/DDBJ whole genome shotgun (WGS) entry which is preliminary data.</text>
</comment>
<name>A0A1J1GTP3_PLAGA</name>
<reference evidence="2" key="1">
    <citation type="submission" date="2015-04" db="EMBL/GenBank/DDBJ databases">
        <authorList>
            <consortium name="Pathogen Informatics"/>
        </authorList>
    </citation>
    <scope>NUCLEOTIDE SEQUENCE [LARGE SCALE GENOMIC DNA]</scope>
    <source>
        <strain evidence="2">8A</strain>
    </source>
</reference>
<sequence length="195" mass="22756">MQNFSYNDLIANIYHVNLYNQRSVIHTEKITKLYNLKNYNSLNKIYLISCGNNFIFKNNKSFNSINNIQNENNIKEDDSDNEDDDKLVLNADSDDNEGNESIEEKKINSDKNIYDNKSTSTNLNYNLEAKNIPTQYKKRSKYDSDKIIIYEDITELPRDICNLLLTDDEIEQINTGVPDCDFGNYVNNITHNKKK</sequence>
<dbReference type="VEuPathDB" id="PlasmoDB:PGAL8A_00280800"/>
<dbReference type="GeneID" id="39731341"/>
<protein>
    <submittedName>
        <fullName evidence="2">Uncharacterized protein</fullName>
    </submittedName>
</protein>
<dbReference type="EMBL" id="CVMV01000045">
    <property type="protein sequence ID" value="CRG95611.1"/>
    <property type="molecule type" value="Genomic_DNA"/>
</dbReference>
<dbReference type="Proteomes" id="UP000220797">
    <property type="component" value="Unassembled WGS sequence"/>
</dbReference>
<dbReference type="AlphaFoldDB" id="A0A1J1GTP3"/>
<organism evidence="2 3">
    <name type="scientific">Plasmodium gallinaceum</name>
    <dbReference type="NCBI Taxonomy" id="5849"/>
    <lineage>
        <taxon>Eukaryota</taxon>
        <taxon>Sar</taxon>
        <taxon>Alveolata</taxon>
        <taxon>Apicomplexa</taxon>
        <taxon>Aconoidasida</taxon>
        <taxon>Haemosporida</taxon>
        <taxon>Plasmodiidae</taxon>
        <taxon>Plasmodium</taxon>
        <taxon>Plasmodium (Haemamoeba)</taxon>
    </lineage>
</organism>
<accession>A0A1J1GTP3</accession>
<proteinExistence type="predicted"/>
<gene>
    <name evidence="2" type="ORF">PGAL8A_00280800</name>
</gene>
<feature type="compositionally biased region" description="Acidic residues" evidence="1">
    <location>
        <begin position="92"/>
        <end position="101"/>
    </location>
</feature>
<evidence type="ECO:0000313" key="3">
    <source>
        <dbReference type="Proteomes" id="UP000220797"/>
    </source>
</evidence>
<dbReference type="OrthoDB" id="383419at2759"/>
<dbReference type="OMA" id="EKYSCAV"/>
<evidence type="ECO:0000256" key="1">
    <source>
        <dbReference type="SAM" id="MobiDB-lite"/>
    </source>
</evidence>
<feature type="region of interest" description="Disordered" evidence="1">
    <location>
        <begin position="72"/>
        <end position="101"/>
    </location>
</feature>
<dbReference type="RefSeq" id="XP_028528419.1">
    <property type="nucleotide sequence ID" value="XM_028671803.1"/>
</dbReference>
<keyword evidence="3" id="KW-1185">Reference proteome</keyword>
<evidence type="ECO:0000313" key="2">
    <source>
        <dbReference type="EMBL" id="CRG95611.1"/>
    </source>
</evidence>